<evidence type="ECO:0000313" key="6">
    <source>
        <dbReference type="EMBL" id="RPF27428.1"/>
    </source>
</evidence>
<comment type="pathway">
    <text evidence="1">Ketone degradation; acetoin degradation.</text>
</comment>
<reference evidence="6 7" key="1">
    <citation type="submission" date="2018-11" db="EMBL/GenBank/DDBJ databases">
        <title>Sequencing the genomes of 1000 actinobacteria strains.</title>
        <authorList>
            <person name="Klenk H.-P."/>
        </authorList>
    </citation>
    <scope>NUCLEOTIDE SEQUENCE [LARGE SCALE GENOMIC DNA]</scope>
    <source>
        <strain evidence="6 7">DSM 14418</strain>
    </source>
</reference>
<dbReference type="Proteomes" id="UP000280726">
    <property type="component" value="Unassembled WGS sequence"/>
</dbReference>
<sequence length="416" mass="44323">MAHRRPVYLPHPPVPARARYRVAMPTDALLVWSEDLVSYDFGVGHPMTPVRLRLTHDLLADLGVLTWPGLRVLPAPVADDEDLLLVHTEDYVADVRAAEADGLPRPERGIGDGDTPVFGHLHSASARIVGSTVTAAREVWEGRAARAVSIAGGMHHAMPGRASGFCVYNDVAVAIAWLLDHGARKVAYVDLDAHHGDGVERTFWDDPRVLTISVHQHPGSLFPGTGYAQDTGSPQARGTAVNVALPEGTAGPAWLRAVEAVAEPLVREFEPDVLVSQHGCDCHGSDPLAGLDVSVDAQRAAALLLADLAERHAGGRWVATGGGGYEVVGVVPRAWSHLVAVVAGQPLDPGTPVPASWRARVEDLTGEGSPAMMSDGDEVRLRPFAEGFNPDDPVDRAIMATRQAVFPWHGLDPITS</sequence>
<comment type="caution">
    <text evidence="6">The sequence shown here is derived from an EMBL/GenBank/DDBJ whole genome shotgun (WGS) entry which is preliminary data.</text>
</comment>
<evidence type="ECO:0000256" key="3">
    <source>
        <dbReference type="ARBA" id="ARBA00020218"/>
    </source>
</evidence>
<evidence type="ECO:0000256" key="1">
    <source>
        <dbReference type="ARBA" id="ARBA00005101"/>
    </source>
</evidence>
<evidence type="ECO:0000259" key="5">
    <source>
        <dbReference type="Pfam" id="PF00850"/>
    </source>
</evidence>
<evidence type="ECO:0000256" key="2">
    <source>
        <dbReference type="ARBA" id="ARBA00005947"/>
    </source>
</evidence>
<accession>A0A3N4ZP17</accession>
<dbReference type="PRINTS" id="PR01270">
    <property type="entry name" value="HDASUPER"/>
</dbReference>
<dbReference type="CDD" id="cd09994">
    <property type="entry name" value="HDAC_AcuC_like"/>
    <property type="match status" value="1"/>
</dbReference>
<dbReference type="PANTHER" id="PTHR10625:SF10">
    <property type="entry name" value="HISTONE DEACETYLASE HDAC1"/>
    <property type="match status" value="1"/>
</dbReference>
<dbReference type="InterPro" id="IPR000286">
    <property type="entry name" value="HDACs"/>
</dbReference>
<dbReference type="InterPro" id="IPR023801">
    <property type="entry name" value="His_deacetylse_dom"/>
</dbReference>
<dbReference type="GO" id="GO:0004407">
    <property type="term" value="F:histone deacetylase activity"/>
    <property type="evidence" value="ECO:0007669"/>
    <property type="project" value="TreeGrafter"/>
</dbReference>
<protein>
    <recommendedName>
        <fullName evidence="3">Acetoin utilization protein AcuC</fullName>
    </recommendedName>
</protein>
<evidence type="ECO:0000313" key="7">
    <source>
        <dbReference type="Proteomes" id="UP000280726"/>
    </source>
</evidence>
<dbReference type="SUPFAM" id="SSF52768">
    <property type="entry name" value="Arginase/deacetylase"/>
    <property type="match status" value="1"/>
</dbReference>
<dbReference type="Gene3D" id="3.40.800.20">
    <property type="entry name" value="Histone deacetylase domain"/>
    <property type="match status" value="1"/>
</dbReference>
<feature type="domain" description="Histone deacetylase" evidence="5">
    <location>
        <begin position="45"/>
        <end position="341"/>
    </location>
</feature>
<dbReference type="PANTHER" id="PTHR10625">
    <property type="entry name" value="HISTONE DEACETYLASE HDAC1-RELATED"/>
    <property type="match status" value="1"/>
</dbReference>
<dbReference type="InterPro" id="IPR037138">
    <property type="entry name" value="His_deacetylse_dom_sf"/>
</dbReference>
<gene>
    <name evidence="6" type="ORF">EDD32_1908</name>
</gene>
<dbReference type="EMBL" id="RKRA01000001">
    <property type="protein sequence ID" value="RPF27428.1"/>
    <property type="molecule type" value="Genomic_DNA"/>
</dbReference>
<dbReference type="AlphaFoldDB" id="A0A3N4ZP17"/>
<dbReference type="PRINTS" id="PR01272">
    <property type="entry name" value="ACUCPROTEIN"/>
</dbReference>
<dbReference type="InterPro" id="IPR023696">
    <property type="entry name" value="Ureohydrolase_dom_sf"/>
</dbReference>
<dbReference type="InterPro" id="IPR003085">
    <property type="entry name" value="AcuC"/>
</dbReference>
<dbReference type="Pfam" id="PF00850">
    <property type="entry name" value="Hist_deacetyl"/>
    <property type="match status" value="1"/>
</dbReference>
<dbReference type="GO" id="GO:0045150">
    <property type="term" value="P:acetoin catabolic process"/>
    <property type="evidence" value="ECO:0007669"/>
    <property type="project" value="UniProtKB-UniPathway"/>
</dbReference>
<organism evidence="6 7">
    <name type="scientific">Georgenia muralis</name>
    <dbReference type="NCBI Taxonomy" id="154117"/>
    <lineage>
        <taxon>Bacteria</taxon>
        <taxon>Bacillati</taxon>
        <taxon>Actinomycetota</taxon>
        <taxon>Actinomycetes</taxon>
        <taxon>Micrococcales</taxon>
        <taxon>Bogoriellaceae</taxon>
        <taxon>Georgenia</taxon>
    </lineage>
</organism>
<dbReference type="UniPathway" id="UPA00040"/>
<dbReference type="GO" id="GO:0040029">
    <property type="term" value="P:epigenetic regulation of gene expression"/>
    <property type="evidence" value="ECO:0007669"/>
    <property type="project" value="TreeGrafter"/>
</dbReference>
<name>A0A3N4ZP17_9MICO</name>
<proteinExistence type="inferred from homology"/>
<evidence type="ECO:0000256" key="4">
    <source>
        <dbReference type="ARBA" id="ARBA00022627"/>
    </source>
</evidence>
<comment type="similarity">
    <text evidence="2">Belongs to the histone deacetylase family.</text>
</comment>
<keyword evidence="4" id="KW-0006">Acetoin catabolism</keyword>
<keyword evidence="7" id="KW-1185">Reference proteome</keyword>